<dbReference type="Gene3D" id="3.40.50.1000">
    <property type="entry name" value="HAD superfamily/HAD-like"/>
    <property type="match status" value="1"/>
</dbReference>
<dbReference type="SUPFAM" id="SSF56784">
    <property type="entry name" value="HAD-like"/>
    <property type="match status" value="1"/>
</dbReference>
<sequence length="273" mass="30961">MVTDLDGTLLDHPKYLSKKYVKDLNEMIDKGLKFTIATGRDMKKTLKAIPDLKLPYPCILTNGALLADLKTQEFLKITNINPTIINEILTLSDEFKIPPIVFAVFNPNSKKVTFNKGTWGSKGIKPLESEHYLPFKEQDVVSIQFHTKKELLDPFKDIIYKNFKKETNLIYIEDVAYNALGYEGEWYWLEINSHEAGKAQMLRYLTDHLNIKMQDVVAFGDNHNDIGMLKAAGYGIAMKNSPAELKEVADYIAPSNADGGVITYIKSHIEELL</sequence>
<dbReference type="AlphaFoldDB" id="A0A5B9D8R9"/>
<evidence type="ECO:0000313" key="2">
    <source>
        <dbReference type="Proteomes" id="UP000321408"/>
    </source>
</evidence>
<evidence type="ECO:0000313" key="1">
    <source>
        <dbReference type="EMBL" id="QEE15463.2"/>
    </source>
</evidence>
<reference evidence="1 2" key="2">
    <citation type="journal article" date="2024" name="Int. J. Syst. Evol. Microbiol.">
        <title>Promethearchaeum syntrophicum gen. nov., sp. nov., an anaerobic, obligately syntrophic archaeon, the first isolate of the lineage 'Asgard' archaea, and proposal of the new archaeal phylum Promethearchaeota phyl. nov. and kingdom Promethearchaeati regn. nov.</title>
        <authorList>
            <person name="Imachi H."/>
            <person name="Nobu M.K."/>
            <person name="Kato S."/>
            <person name="Takaki Y."/>
            <person name="Miyazaki M."/>
            <person name="Miyata M."/>
            <person name="Ogawara M."/>
            <person name="Saito Y."/>
            <person name="Sakai S."/>
            <person name="Tahara Y.O."/>
            <person name="Takano Y."/>
            <person name="Tasumi E."/>
            <person name="Uematsu K."/>
            <person name="Yoshimura T."/>
            <person name="Itoh T."/>
            <person name="Ohkuma M."/>
            <person name="Takai K."/>
        </authorList>
    </citation>
    <scope>NUCLEOTIDE SEQUENCE [LARGE SCALE GENOMIC DNA]</scope>
    <source>
        <strain evidence="1 2">MK-D1</strain>
    </source>
</reference>
<dbReference type="GO" id="GO:0000287">
    <property type="term" value="F:magnesium ion binding"/>
    <property type="evidence" value="ECO:0007669"/>
    <property type="project" value="TreeGrafter"/>
</dbReference>
<dbReference type="Proteomes" id="UP000321408">
    <property type="component" value="Chromosome"/>
</dbReference>
<dbReference type="EC" id="3.1.3.-" evidence="1"/>
<keyword evidence="1" id="KW-0378">Hydrolase</keyword>
<accession>A0A5B9D8R9</accession>
<organism evidence="1 2">
    <name type="scientific">Promethearchaeum syntrophicum</name>
    <dbReference type="NCBI Taxonomy" id="2594042"/>
    <lineage>
        <taxon>Archaea</taxon>
        <taxon>Promethearchaeati</taxon>
        <taxon>Promethearchaeota</taxon>
        <taxon>Promethearchaeia</taxon>
        <taxon>Promethearchaeales</taxon>
        <taxon>Promethearchaeaceae</taxon>
        <taxon>Promethearchaeum</taxon>
    </lineage>
</organism>
<protein>
    <submittedName>
        <fullName evidence="1">HAD family hydrolase</fullName>
        <ecNumber evidence="1">3.1.3.-</ecNumber>
    </submittedName>
</protein>
<dbReference type="InterPro" id="IPR036412">
    <property type="entry name" value="HAD-like_sf"/>
</dbReference>
<dbReference type="PANTHER" id="PTHR10000">
    <property type="entry name" value="PHOSPHOSERINE PHOSPHATASE"/>
    <property type="match status" value="1"/>
</dbReference>
<dbReference type="NCBIfam" id="TIGR01484">
    <property type="entry name" value="HAD-SF-IIB"/>
    <property type="match status" value="1"/>
</dbReference>
<gene>
    <name evidence="1" type="ORF">DSAG12_01289</name>
</gene>
<proteinExistence type="predicted"/>
<dbReference type="Pfam" id="PF08282">
    <property type="entry name" value="Hydrolase_3"/>
    <property type="match status" value="1"/>
</dbReference>
<dbReference type="InterPro" id="IPR006379">
    <property type="entry name" value="HAD-SF_hydro_IIB"/>
</dbReference>
<keyword evidence="2" id="KW-1185">Reference proteome</keyword>
<dbReference type="GO" id="GO:0005829">
    <property type="term" value="C:cytosol"/>
    <property type="evidence" value="ECO:0007669"/>
    <property type="project" value="TreeGrafter"/>
</dbReference>
<dbReference type="EMBL" id="CP042905">
    <property type="protein sequence ID" value="QEE15463.2"/>
    <property type="molecule type" value="Genomic_DNA"/>
</dbReference>
<name>A0A5B9D8R9_9ARCH</name>
<reference evidence="1 2" key="1">
    <citation type="journal article" date="2020" name="Nature">
        <title>Isolation of an archaeon at the prokaryote-eukaryote interface.</title>
        <authorList>
            <person name="Imachi H."/>
            <person name="Nobu M.K."/>
            <person name="Nakahara N."/>
            <person name="Morono Y."/>
            <person name="Ogawara M."/>
            <person name="Takaki Y."/>
            <person name="Takano Y."/>
            <person name="Uematsu K."/>
            <person name="Ikuta T."/>
            <person name="Ito M."/>
            <person name="Matsui Y."/>
            <person name="Miyazaki M."/>
            <person name="Murata K."/>
            <person name="Saito Y."/>
            <person name="Sakai S."/>
            <person name="Song C."/>
            <person name="Tasumi E."/>
            <person name="Yamanaka Y."/>
            <person name="Yamaguchi T."/>
            <person name="Kamagata Y."/>
            <person name="Tamaki H."/>
            <person name="Takai K."/>
        </authorList>
    </citation>
    <scope>NUCLEOTIDE SEQUENCE [LARGE SCALE GENOMIC DNA]</scope>
    <source>
        <strain evidence="1 2">MK-D1</strain>
    </source>
</reference>
<dbReference type="InterPro" id="IPR023214">
    <property type="entry name" value="HAD_sf"/>
</dbReference>
<dbReference type="GO" id="GO:0016791">
    <property type="term" value="F:phosphatase activity"/>
    <property type="evidence" value="ECO:0007669"/>
    <property type="project" value="TreeGrafter"/>
</dbReference>
<dbReference type="Gene3D" id="3.30.1240.10">
    <property type="match status" value="1"/>
</dbReference>
<dbReference type="PANTHER" id="PTHR10000:SF8">
    <property type="entry name" value="HAD SUPERFAMILY HYDROLASE-LIKE, TYPE 3"/>
    <property type="match status" value="1"/>
</dbReference>
<dbReference type="PROSITE" id="PS01229">
    <property type="entry name" value="COF_2"/>
    <property type="match status" value="1"/>
</dbReference>
<dbReference type="KEGG" id="psyt:DSAG12_01289"/>